<keyword evidence="3" id="KW-0804">Transcription</keyword>
<dbReference type="CDD" id="cd06170">
    <property type="entry name" value="LuxR_C_like"/>
    <property type="match status" value="1"/>
</dbReference>
<keyword evidence="6" id="KW-1185">Reference proteome</keyword>
<evidence type="ECO:0000259" key="4">
    <source>
        <dbReference type="PROSITE" id="PS50043"/>
    </source>
</evidence>
<evidence type="ECO:0000256" key="2">
    <source>
        <dbReference type="ARBA" id="ARBA00023125"/>
    </source>
</evidence>
<dbReference type="Gene3D" id="1.10.10.10">
    <property type="entry name" value="Winged helix-like DNA-binding domain superfamily/Winged helix DNA-binding domain"/>
    <property type="match status" value="1"/>
</dbReference>
<dbReference type="HOGENOM" id="CLU_006325_3_2_6"/>
<dbReference type="InterPro" id="IPR041617">
    <property type="entry name" value="TPR_MalT"/>
</dbReference>
<dbReference type="Pfam" id="PF17874">
    <property type="entry name" value="TPR_MalT"/>
    <property type="match status" value="1"/>
</dbReference>
<dbReference type="InterPro" id="IPR041664">
    <property type="entry name" value="AAA_16"/>
</dbReference>
<dbReference type="Pfam" id="PF00196">
    <property type="entry name" value="GerE"/>
    <property type="match status" value="1"/>
</dbReference>
<dbReference type="EMBL" id="CP003350">
    <property type="protein sequence ID" value="AFC86935.1"/>
    <property type="molecule type" value="Genomic_DNA"/>
</dbReference>
<reference evidence="5" key="1">
    <citation type="submission" date="2012-02" db="EMBL/GenBank/DDBJ databases">
        <title>The complete genome of Frateuria aurantia DSM 6220.</title>
        <authorList>
            <consortium name="US DOE Joint Genome Institute (JGI-PGF)"/>
            <person name="Lucas S."/>
            <person name="Copeland A."/>
            <person name="Lapidus A."/>
            <person name="Glavina del Rio T."/>
            <person name="Dalin E."/>
            <person name="Tice H."/>
            <person name="Bruce D."/>
            <person name="Goodwin L."/>
            <person name="Pitluck S."/>
            <person name="Peters L."/>
            <person name="Ovchinnikova G."/>
            <person name="Teshima H."/>
            <person name="Kyrpides N."/>
            <person name="Mavromatis K."/>
            <person name="Ivanova N."/>
            <person name="Brettin T."/>
            <person name="Detter J.C."/>
            <person name="Han C."/>
            <person name="Larimer F."/>
            <person name="Land M."/>
            <person name="Hauser L."/>
            <person name="Markowitz V."/>
            <person name="Cheng J.-F."/>
            <person name="Hugenholtz P."/>
            <person name="Woyke T."/>
            <person name="Wu D."/>
            <person name="Brambilla E."/>
            <person name="Klenk H.-P."/>
            <person name="Eisen J.A."/>
        </authorList>
    </citation>
    <scope>NUCLEOTIDE SEQUENCE</scope>
    <source>
        <strain evidence="5">DSM 6220</strain>
    </source>
</reference>
<dbReference type="SMART" id="SM00421">
    <property type="entry name" value="HTH_LUXR"/>
    <property type="match status" value="1"/>
</dbReference>
<evidence type="ECO:0000313" key="6">
    <source>
        <dbReference type="Proteomes" id="UP000005234"/>
    </source>
</evidence>
<evidence type="ECO:0000256" key="1">
    <source>
        <dbReference type="ARBA" id="ARBA00023015"/>
    </source>
</evidence>
<protein>
    <submittedName>
        <fullName evidence="5">ATP-dependent transcriptional regulator</fullName>
    </submittedName>
</protein>
<evidence type="ECO:0000313" key="5">
    <source>
        <dbReference type="EMBL" id="AFC86935.1"/>
    </source>
</evidence>
<dbReference type="InterPro" id="IPR027417">
    <property type="entry name" value="P-loop_NTPase"/>
</dbReference>
<dbReference type="PROSITE" id="PS00622">
    <property type="entry name" value="HTH_LUXR_1"/>
    <property type="match status" value="1"/>
</dbReference>
<dbReference type="AlphaFoldDB" id="H8KYD1"/>
<dbReference type="InterPro" id="IPR036388">
    <property type="entry name" value="WH-like_DNA-bd_sf"/>
</dbReference>
<dbReference type="InterPro" id="IPR016032">
    <property type="entry name" value="Sig_transdc_resp-reg_C-effctor"/>
</dbReference>
<dbReference type="SUPFAM" id="SSF52540">
    <property type="entry name" value="P-loop containing nucleoside triphosphate hydrolases"/>
    <property type="match status" value="1"/>
</dbReference>
<feature type="domain" description="HTH luxR-type" evidence="4">
    <location>
        <begin position="842"/>
        <end position="907"/>
    </location>
</feature>
<dbReference type="Pfam" id="PF13191">
    <property type="entry name" value="AAA_16"/>
    <property type="match status" value="1"/>
</dbReference>
<name>H8KYD1_FRAAD</name>
<dbReference type="GO" id="GO:0006355">
    <property type="term" value="P:regulation of DNA-templated transcription"/>
    <property type="evidence" value="ECO:0007669"/>
    <property type="project" value="InterPro"/>
</dbReference>
<dbReference type="Gene3D" id="1.25.40.10">
    <property type="entry name" value="Tetratricopeptide repeat domain"/>
    <property type="match status" value="1"/>
</dbReference>
<dbReference type="Proteomes" id="UP000005234">
    <property type="component" value="Chromosome"/>
</dbReference>
<dbReference type="SUPFAM" id="SSF46894">
    <property type="entry name" value="C-terminal effector domain of the bipartite response regulators"/>
    <property type="match status" value="1"/>
</dbReference>
<dbReference type="PANTHER" id="PTHR44688">
    <property type="entry name" value="DNA-BINDING TRANSCRIPTIONAL ACTIVATOR DEVR_DOSR"/>
    <property type="match status" value="1"/>
</dbReference>
<keyword evidence="2" id="KW-0238">DNA-binding</keyword>
<gene>
    <name evidence="5" type="ordered locus">Fraau_2590</name>
</gene>
<evidence type="ECO:0000256" key="3">
    <source>
        <dbReference type="ARBA" id="ARBA00023163"/>
    </source>
</evidence>
<dbReference type="KEGG" id="fau:Fraau_2590"/>
<dbReference type="PROSITE" id="PS50043">
    <property type="entry name" value="HTH_LUXR_2"/>
    <property type="match status" value="1"/>
</dbReference>
<dbReference type="InterPro" id="IPR059106">
    <property type="entry name" value="WHD_MalT"/>
</dbReference>
<sequence>MNRSHPMRPLPMHLTQGLPLILTKFAPPRSPGDLLQRPRLLEQLDTVAQRRLAVICAGAGFGKTTLLAQWQQHLSAHGSRVAWLSLDEDDDSLWPFLPYLLQALRPLHDGWDPDFWHRVDAQTPTSLQLLLAELINQLHDCPHDLYLIIDDFHVISDRGIHDALGYLLAHAPPSLHLVIGSRHRPRLALSRLQAQDQLVDIGDAALRFNVEEARRYLHDTLSPPPGGHDTQRLLSLTEGWIAGMKIASLSPGLGGHPGPPLHQLQGGTRAISRYLTEVVFDPLPAEVFDFLLHTSILRRFNADLCNAVTGRDDGEAMLEWIEQHNLFISALDEQGVWFRYHPLLRETLIQRLRRDRGLDIKQLNERASQWFVEQRLWAEAVRHALAAGKPVGGNGQDGASARSLAEEGDIDTLVRWMQTLPVSLDPSRMDLQLNLAWALAHYFRFDESRQLLDSLDALVADHRDHLHRSTRIKLQVVRAICEAFAENIPESLAIVEPLLQEVPCGDVWVDGLVCNILSYDYLVDQRYAEALAVQRHMPSPEDPLHNLFVTVYRNFIMAEAHLCQGELDEASQQARQALLQAERHTGPHSSSGATLAPLLAEIASERGEDGQVDLLLADRLEAIDRYSPPDALRRCYVSLARKALREGTPQQAEHLLEHAQHLATLRQWPRVMALLLAEQIRVRLQRDDLTGASQLQQQLEHLASQASIDDPHPVQRAIAQHATLSRCRVWMATGQPDLAVEWLARLVSEQERRHDRLAAIRLRLLLASAQRQSGHPEQAEITAHPALQLARHQQLRRSLLDAGQTLQPQLEQPQDALPSPNHVKAAAVPHRETIAIEAMSPADGSPLGLSERESQALDLIAEGQSNKEIARSLNISPETVKWHLKNIYGKLNVSNRTQAMSRWRGLRWLR</sequence>
<dbReference type="eggNOG" id="COG2909">
    <property type="taxonomic scope" value="Bacteria"/>
</dbReference>
<dbReference type="STRING" id="767434.Fraau_2590"/>
<organism evidence="5 6">
    <name type="scientific">Frateuria aurantia (strain ATCC 33424 / DSM 6220 / KCTC 2777 / LMG 1558 / NBRC 3245 / NCIMB 13370)</name>
    <name type="common">Acetobacter aurantius</name>
    <dbReference type="NCBI Taxonomy" id="767434"/>
    <lineage>
        <taxon>Bacteria</taxon>
        <taxon>Pseudomonadati</taxon>
        <taxon>Pseudomonadota</taxon>
        <taxon>Gammaproteobacteria</taxon>
        <taxon>Lysobacterales</taxon>
        <taxon>Rhodanobacteraceae</taxon>
        <taxon>Frateuria</taxon>
    </lineage>
</organism>
<dbReference type="InterPro" id="IPR011990">
    <property type="entry name" value="TPR-like_helical_dom_sf"/>
</dbReference>
<dbReference type="Pfam" id="PF25873">
    <property type="entry name" value="WHD_MalT"/>
    <property type="match status" value="1"/>
</dbReference>
<dbReference type="PRINTS" id="PR00038">
    <property type="entry name" value="HTHLUXR"/>
</dbReference>
<dbReference type="RefSeq" id="WP_014403938.1">
    <property type="nucleotide sequence ID" value="NC_017033.1"/>
</dbReference>
<dbReference type="Gene3D" id="3.40.50.300">
    <property type="entry name" value="P-loop containing nucleotide triphosphate hydrolases"/>
    <property type="match status" value="1"/>
</dbReference>
<dbReference type="PANTHER" id="PTHR44688:SF16">
    <property type="entry name" value="DNA-BINDING TRANSCRIPTIONAL ACTIVATOR DEVR_DOSR"/>
    <property type="match status" value="1"/>
</dbReference>
<accession>H8KYD1</accession>
<keyword evidence="1" id="KW-0805">Transcription regulation</keyword>
<dbReference type="InterPro" id="IPR000792">
    <property type="entry name" value="Tscrpt_reg_LuxR_C"/>
</dbReference>
<dbReference type="OrthoDB" id="1123107at2"/>
<dbReference type="GO" id="GO:0003677">
    <property type="term" value="F:DNA binding"/>
    <property type="evidence" value="ECO:0007669"/>
    <property type="project" value="UniProtKB-KW"/>
</dbReference>
<proteinExistence type="predicted"/>